<evidence type="ECO:0000313" key="3">
    <source>
        <dbReference type="EMBL" id="UTF55338.1"/>
    </source>
</evidence>
<dbReference type="PROSITE" id="PS51318">
    <property type="entry name" value="TAT"/>
    <property type="match status" value="1"/>
</dbReference>
<proteinExistence type="predicted"/>
<reference evidence="3" key="1">
    <citation type="submission" date="2022-06" db="EMBL/GenBank/DDBJ databases">
        <title>Diverse halophilic archaea isolated from saline environments.</title>
        <authorList>
            <person name="Cui H.-L."/>
        </authorList>
    </citation>
    <scope>NUCLEOTIDE SEQUENCE</scope>
    <source>
        <strain evidence="3">WLHS1</strain>
    </source>
</reference>
<organism evidence="3 4">
    <name type="scientific">Natronosalvus rutilus</name>
    <dbReference type="NCBI Taxonomy" id="2953753"/>
    <lineage>
        <taxon>Archaea</taxon>
        <taxon>Methanobacteriati</taxon>
        <taxon>Methanobacteriota</taxon>
        <taxon>Stenosarchaea group</taxon>
        <taxon>Halobacteria</taxon>
        <taxon>Halobacteriales</taxon>
        <taxon>Natrialbaceae</taxon>
        <taxon>Natronosalvus</taxon>
    </lineage>
</organism>
<dbReference type="Pfam" id="PF24041">
    <property type="entry name" value="DUF7350"/>
    <property type="match status" value="1"/>
</dbReference>
<dbReference type="Gene3D" id="2.60.40.2480">
    <property type="entry name" value="Periplasmic metal-binding protein Tp34-type"/>
    <property type="match status" value="1"/>
</dbReference>
<dbReference type="GeneID" id="73290149"/>
<dbReference type="KEGG" id="sawl:NGM29_08845"/>
<dbReference type="InterPro" id="IPR038482">
    <property type="entry name" value="Tp34-type_sf"/>
</dbReference>
<feature type="region of interest" description="Disordered" evidence="1">
    <location>
        <begin position="205"/>
        <end position="259"/>
    </location>
</feature>
<name>A0A9E7NEC9_9EURY</name>
<gene>
    <name evidence="3" type="ORF">NGM29_08845</name>
</gene>
<feature type="domain" description="DUF7350" evidence="2">
    <location>
        <begin position="251"/>
        <end position="374"/>
    </location>
</feature>
<dbReference type="Proteomes" id="UP001056855">
    <property type="component" value="Chromosome"/>
</dbReference>
<evidence type="ECO:0000256" key="1">
    <source>
        <dbReference type="SAM" id="MobiDB-lite"/>
    </source>
</evidence>
<keyword evidence="4" id="KW-1185">Reference proteome</keyword>
<dbReference type="InterPro" id="IPR006311">
    <property type="entry name" value="TAT_signal"/>
</dbReference>
<dbReference type="InterPro" id="IPR055774">
    <property type="entry name" value="DUF7350"/>
</dbReference>
<evidence type="ECO:0000259" key="2">
    <source>
        <dbReference type="Pfam" id="PF24041"/>
    </source>
</evidence>
<dbReference type="PROSITE" id="PS51257">
    <property type="entry name" value="PROKAR_LIPOPROTEIN"/>
    <property type="match status" value="1"/>
</dbReference>
<sequence>MTASRRDALRYAAIAGSLGLAGCLERLGFEEQSAWNTPPLLEDRPDAVYMPAGEEEMATYGQATAGDYAVSLTYTFPHRFWLVSGERQRVDVQTEDTHHLMMTVWDDATGVVLPADLGLEIVDADGDLVHGDAPWSMLAQRMGFHYGDNVTLPEEGSYTARIQVGPLTTRRTGDLEGRLESTETVEIPFEYARADVRDLELISIPEDEQGTRGALEVMSHGSGGEHDETESDDDERGNGTAPAFTGPAVSDLPGTRLGTERSGDAAITAIETDLERLSDDADADTYLAVFPRTPYNDVPLPFTSLSVTLEADGETLLEEPLVETLDHEFGHHYGLATEDLTAAERVTVSVDTAPQVARHDGYETAFFDFEPVSFDR</sequence>
<accession>A0A9E7NEC9</accession>
<dbReference type="AlphaFoldDB" id="A0A9E7NEC9"/>
<dbReference type="EMBL" id="CP100355">
    <property type="protein sequence ID" value="UTF55338.1"/>
    <property type="molecule type" value="Genomic_DNA"/>
</dbReference>
<protein>
    <recommendedName>
        <fullName evidence="2">DUF7350 domain-containing protein</fullName>
    </recommendedName>
</protein>
<dbReference type="RefSeq" id="WP_254160256.1">
    <property type="nucleotide sequence ID" value="NZ_CP100355.1"/>
</dbReference>
<evidence type="ECO:0000313" key="4">
    <source>
        <dbReference type="Proteomes" id="UP001056855"/>
    </source>
</evidence>